<feature type="domain" description="Aldehyde dehydrogenase" evidence="6">
    <location>
        <begin position="19"/>
        <end position="443"/>
    </location>
</feature>
<dbReference type="RefSeq" id="WP_046905060.1">
    <property type="nucleotide sequence ID" value="NZ_CP011452.2"/>
</dbReference>
<organism evidence="7 8">
    <name type="scientific">Croceibacterium atlanticum</name>
    <dbReference type="NCBI Taxonomy" id="1267766"/>
    <lineage>
        <taxon>Bacteria</taxon>
        <taxon>Pseudomonadati</taxon>
        <taxon>Pseudomonadota</taxon>
        <taxon>Alphaproteobacteria</taxon>
        <taxon>Sphingomonadales</taxon>
        <taxon>Erythrobacteraceae</taxon>
        <taxon>Croceibacterium</taxon>
    </lineage>
</organism>
<keyword evidence="3" id="KW-0520">NAD</keyword>
<sequence>MSTQPTATDLSQEIARVFALQQAHQWDVKASGAEERKAKLQRLKDSVEAHADDIVAAVLEDTRKPEGEIRVTEVMNIVGNIQRNIDNLDEWMKPTEVTPSNNPDDRAQIIYEARGVCLVLGPWNFPLGLTLGPVAAAIAAGNCCMIKLTDLCPATARIAKVIIEECFEENEIALFEGDVSVAEALLDLPFNHIFFTGSTRVGKIVMAAAAKHLATVTLELGGKSPVIIDDGANIEGIGAALAAAKQFNGGQACISPDYVFVKEDKQAQLVESFKANVQKNLYNEDGSLKKESIAQIVNKANFDRVKGMFDDAVEKGATVAAGGTFEEEDLTIHPTMLTNVTPQMKILQDEIFAPVIPVMTYDSLDQAIDYIDARDKPLALYMFSPNEDNVARVLNRTSSGGTTINGVFSHYLENNLPFGGVNASGMGSYHGYFGFKAFSHERAVYRHTA</sequence>
<dbReference type="EMBL" id="CP011452">
    <property type="protein sequence ID" value="AKH43151.1"/>
    <property type="molecule type" value="Genomic_DNA"/>
</dbReference>
<dbReference type="AlphaFoldDB" id="A0A0F7KVE7"/>
<dbReference type="GO" id="GO:0004029">
    <property type="term" value="F:aldehyde dehydrogenase (NAD+) activity"/>
    <property type="evidence" value="ECO:0007669"/>
    <property type="project" value="TreeGrafter"/>
</dbReference>
<dbReference type="OrthoDB" id="9761688at2"/>
<dbReference type="Pfam" id="PF00171">
    <property type="entry name" value="Aldedh"/>
    <property type="match status" value="1"/>
</dbReference>
<evidence type="ECO:0000256" key="3">
    <source>
        <dbReference type="ARBA" id="ARBA00023027"/>
    </source>
</evidence>
<proteinExistence type="inferred from homology"/>
<keyword evidence="8" id="KW-1185">Reference proteome</keyword>
<accession>A0A0F7KVE7</accession>
<evidence type="ECO:0000256" key="5">
    <source>
        <dbReference type="RuleBase" id="RU003345"/>
    </source>
</evidence>
<protein>
    <recommendedName>
        <fullName evidence="4">Aldehyde dehydrogenase</fullName>
    </recommendedName>
</protein>
<keyword evidence="2 4" id="KW-0560">Oxidoreductase</keyword>
<dbReference type="FunFam" id="3.40.605.10:FF:000004">
    <property type="entry name" value="Aldehyde dehydrogenase"/>
    <property type="match status" value="1"/>
</dbReference>
<dbReference type="PATRIC" id="fig|1267766.3.peg.2143"/>
<reference evidence="7" key="1">
    <citation type="submission" date="2015-05" db="EMBL/GenBank/DDBJ databases">
        <title>The complete genome of Altererythrobacter atlanticus strain 26DY36.</title>
        <authorList>
            <person name="Wu Y.-H."/>
            <person name="Cheng H."/>
            <person name="Wu X.-W."/>
        </authorList>
    </citation>
    <scope>NUCLEOTIDE SEQUENCE [LARGE SCALE GENOMIC DNA]</scope>
    <source>
        <strain evidence="7">26DY36</strain>
    </source>
</reference>
<evidence type="ECO:0000256" key="2">
    <source>
        <dbReference type="ARBA" id="ARBA00023002"/>
    </source>
</evidence>
<evidence type="ECO:0000259" key="6">
    <source>
        <dbReference type="Pfam" id="PF00171"/>
    </source>
</evidence>
<evidence type="ECO:0000313" key="8">
    <source>
        <dbReference type="Proteomes" id="UP000034392"/>
    </source>
</evidence>
<dbReference type="CDD" id="cd07134">
    <property type="entry name" value="ALDH_AlkH-like"/>
    <property type="match status" value="1"/>
</dbReference>
<dbReference type="GO" id="GO:0005737">
    <property type="term" value="C:cytoplasm"/>
    <property type="evidence" value="ECO:0007669"/>
    <property type="project" value="TreeGrafter"/>
</dbReference>
<name>A0A0F7KVE7_9SPHN</name>
<dbReference type="KEGG" id="aay:WYH_02117"/>
<dbReference type="PROSITE" id="PS00687">
    <property type="entry name" value="ALDEHYDE_DEHYDR_GLU"/>
    <property type="match status" value="1"/>
</dbReference>
<gene>
    <name evidence="7" type="primary">alkH</name>
    <name evidence="7" type="ORF">WYH_02117</name>
</gene>
<dbReference type="Proteomes" id="UP000034392">
    <property type="component" value="Chromosome"/>
</dbReference>
<dbReference type="InterPro" id="IPR016162">
    <property type="entry name" value="Ald_DH_N"/>
</dbReference>
<dbReference type="SUPFAM" id="SSF53720">
    <property type="entry name" value="ALDH-like"/>
    <property type="match status" value="1"/>
</dbReference>
<dbReference type="PANTHER" id="PTHR43570">
    <property type="entry name" value="ALDEHYDE DEHYDROGENASE"/>
    <property type="match status" value="1"/>
</dbReference>
<dbReference type="InterPro" id="IPR016163">
    <property type="entry name" value="Ald_DH_C"/>
</dbReference>
<dbReference type="PANTHER" id="PTHR43570:SF20">
    <property type="entry name" value="ALDEHYDE DEHYDROGENASE ALDX-RELATED"/>
    <property type="match status" value="1"/>
</dbReference>
<dbReference type="InterPro" id="IPR029510">
    <property type="entry name" value="Ald_DH_CS_GLU"/>
</dbReference>
<dbReference type="Gene3D" id="3.40.309.10">
    <property type="entry name" value="Aldehyde Dehydrogenase, Chain A, domain 2"/>
    <property type="match status" value="1"/>
</dbReference>
<evidence type="ECO:0000313" key="7">
    <source>
        <dbReference type="EMBL" id="AKH43151.1"/>
    </source>
</evidence>
<dbReference type="Gene3D" id="3.40.605.10">
    <property type="entry name" value="Aldehyde Dehydrogenase, Chain A, domain 1"/>
    <property type="match status" value="1"/>
</dbReference>
<dbReference type="STRING" id="1267766.WYH_02117"/>
<dbReference type="InterPro" id="IPR012394">
    <property type="entry name" value="Aldehyde_DH_NAD(P)"/>
</dbReference>
<dbReference type="InterPro" id="IPR016161">
    <property type="entry name" value="Ald_DH/histidinol_DH"/>
</dbReference>
<dbReference type="InterPro" id="IPR015590">
    <property type="entry name" value="Aldehyde_DH_dom"/>
</dbReference>
<evidence type="ECO:0000256" key="4">
    <source>
        <dbReference type="PIRNR" id="PIRNR036492"/>
    </source>
</evidence>
<evidence type="ECO:0000256" key="1">
    <source>
        <dbReference type="ARBA" id="ARBA00009986"/>
    </source>
</evidence>
<dbReference type="PIRSF" id="PIRSF036492">
    <property type="entry name" value="ALDH"/>
    <property type="match status" value="1"/>
</dbReference>
<comment type="similarity">
    <text evidence="1 4 5">Belongs to the aldehyde dehydrogenase family.</text>
</comment>
<dbReference type="GO" id="GO:0006081">
    <property type="term" value="P:aldehyde metabolic process"/>
    <property type="evidence" value="ECO:0007669"/>
    <property type="project" value="InterPro"/>
</dbReference>